<reference evidence="2" key="1">
    <citation type="journal article" date="2023" name="Antonie Van Leeuwenhoek">
        <title>Mesoterricola silvestris gen. nov., sp. nov., Mesoterricola sediminis sp. nov., Geothrix oryzae sp. nov., Geothrix edaphica sp. nov., Geothrix rubra sp. nov., and Geothrix limicola sp. nov., six novel members of Acidobacteriota isolated from soils.</title>
        <authorList>
            <person name="Itoh H."/>
            <person name="Sugisawa Y."/>
            <person name="Mise K."/>
            <person name="Xu Z."/>
            <person name="Kuniyasu M."/>
            <person name="Ushijima N."/>
            <person name="Kawano K."/>
            <person name="Kobayashi E."/>
            <person name="Shiratori Y."/>
            <person name="Masuda Y."/>
            <person name="Senoo K."/>
        </authorList>
    </citation>
    <scope>NUCLEOTIDE SEQUENCE</scope>
    <source>
        <strain evidence="2">Red802</strain>
    </source>
</reference>
<feature type="chain" id="PRO_5047011082" description="NIPSNAP family protein" evidence="1">
    <location>
        <begin position="24"/>
        <end position="288"/>
    </location>
</feature>
<accession>A0ABQ5PU89</accession>
<evidence type="ECO:0000256" key="1">
    <source>
        <dbReference type="SAM" id="SignalP"/>
    </source>
</evidence>
<dbReference type="RefSeq" id="WP_285606018.1">
    <property type="nucleotide sequence ID" value="NZ_BSDC01000001.1"/>
</dbReference>
<organism evidence="2 3">
    <name type="scientific">Geothrix edaphica</name>
    <dbReference type="NCBI Taxonomy" id="2927976"/>
    <lineage>
        <taxon>Bacteria</taxon>
        <taxon>Pseudomonadati</taxon>
        <taxon>Acidobacteriota</taxon>
        <taxon>Holophagae</taxon>
        <taxon>Holophagales</taxon>
        <taxon>Holophagaceae</taxon>
        <taxon>Geothrix</taxon>
    </lineage>
</organism>
<proteinExistence type="predicted"/>
<sequence length="288" mass="31427">MKHSLFSPSSAFRLALLVAPALLAPGFTALRAQGGPQPPPPLMMFYREEVKPGHGAAHAATEAAWGRILAKGKATEHYLGMSSLTGPSEAWFIMGYGSYADWEAKHNEGDSNPALKKEIDAISLKDGDHLAGTRSFLGTLRKDLSYGPPLEIGKMRYMRVRTFRVKQGMGAAFEEGVKMALAAYEKSHFPASFAFYEVEAGTWSPTFVVLRPMKSLADMDAMDTANKAFLDALGEEGRKAMQKTFMDTVNGVENQLFAFSPKLSYPNSDVIASDPAFWAPKPPKEPAK</sequence>
<keyword evidence="3" id="KW-1185">Reference proteome</keyword>
<comment type="caution">
    <text evidence="2">The sequence shown here is derived from an EMBL/GenBank/DDBJ whole genome shotgun (WGS) entry which is preliminary data.</text>
</comment>
<dbReference type="EMBL" id="BSDC01000001">
    <property type="protein sequence ID" value="GLH65927.1"/>
    <property type="molecule type" value="Genomic_DNA"/>
</dbReference>
<protein>
    <recommendedName>
        <fullName evidence="4">NIPSNAP family protein</fullName>
    </recommendedName>
</protein>
<evidence type="ECO:0000313" key="3">
    <source>
        <dbReference type="Proteomes" id="UP001165044"/>
    </source>
</evidence>
<evidence type="ECO:0008006" key="4">
    <source>
        <dbReference type="Google" id="ProtNLM"/>
    </source>
</evidence>
<feature type="signal peptide" evidence="1">
    <location>
        <begin position="1"/>
        <end position="23"/>
    </location>
</feature>
<name>A0ABQ5PU89_9BACT</name>
<dbReference type="Proteomes" id="UP001165044">
    <property type="component" value="Unassembled WGS sequence"/>
</dbReference>
<keyword evidence="1" id="KW-0732">Signal</keyword>
<gene>
    <name evidence="2" type="ORF">GETHED_02910</name>
</gene>
<evidence type="ECO:0000313" key="2">
    <source>
        <dbReference type="EMBL" id="GLH65927.1"/>
    </source>
</evidence>